<feature type="domain" description="DUF4351" evidence="1">
    <location>
        <begin position="57"/>
        <end position="113"/>
    </location>
</feature>
<evidence type="ECO:0000313" key="3">
    <source>
        <dbReference type="Proteomes" id="UP001596143"/>
    </source>
</evidence>
<accession>A0ABW0UB61</accession>
<gene>
    <name evidence="2" type="ORF">ACFPTR_11930</name>
</gene>
<evidence type="ECO:0000313" key="2">
    <source>
        <dbReference type="EMBL" id="MFC5629560.1"/>
    </source>
</evidence>
<dbReference type="InterPro" id="IPR025587">
    <property type="entry name" value="DUF4351"/>
</dbReference>
<evidence type="ECO:0000259" key="1">
    <source>
        <dbReference type="Pfam" id="PF14261"/>
    </source>
</evidence>
<organism evidence="2 3">
    <name type="scientific">Aliibacillus thermotolerans</name>
    <dbReference type="NCBI Taxonomy" id="1834418"/>
    <lineage>
        <taxon>Bacteria</taxon>
        <taxon>Bacillati</taxon>
        <taxon>Bacillota</taxon>
        <taxon>Bacilli</taxon>
        <taxon>Bacillales</taxon>
        <taxon>Bacillaceae</taxon>
        <taxon>Aliibacillus</taxon>
    </lineage>
</organism>
<dbReference type="Proteomes" id="UP001596143">
    <property type="component" value="Unassembled WGS sequence"/>
</dbReference>
<comment type="caution">
    <text evidence="2">The sequence shown here is derived from an EMBL/GenBank/DDBJ whole genome shotgun (WGS) entry which is preliminary data.</text>
</comment>
<reference evidence="3" key="1">
    <citation type="journal article" date="2019" name="Int. J. Syst. Evol. Microbiol.">
        <title>The Global Catalogue of Microorganisms (GCM) 10K type strain sequencing project: providing services to taxonomists for standard genome sequencing and annotation.</title>
        <authorList>
            <consortium name="The Broad Institute Genomics Platform"/>
            <consortium name="The Broad Institute Genome Sequencing Center for Infectious Disease"/>
            <person name="Wu L."/>
            <person name="Ma J."/>
        </authorList>
    </citation>
    <scope>NUCLEOTIDE SEQUENCE [LARGE SCALE GENOMIC DNA]</scope>
    <source>
        <strain evidence="3">CGMCC 1.15790</strain>
    </source>
</reference>
<proteinExistence type="predicted"/>
<dbReference type="RefSeq" id="WP_270896015.1">
    <property type="nucleotide sequence ID" value="NZ_JBHSPF010000061.1"/>
</dbReference>
<name>A0ABW0UB61_9BACI</name>
<dbReference type="Pfam" id="PF14261">
    <property type="entry name" value="DUF4351"/>
    <property type="match status" value="1"/>
</dbReference>
<dbReference type="EMBL" id="JBHSPF010000061">
    <property type="protein sequence ID" value="MFC5629560.1"/>
    <property type="molecule type" value="Genomic_DNA"/>
</dbReference>
<keyword evidence="3" id="KW-1185">Reference proteome</keyword>
<dbReference type="PANTHER" id="PTHR35586:SF1">
    <property type="entry name" value="SLL1691 PROTEIN"/>
    <property type="match status" value="1"/>
</dbReference>
<dbReference type="PANTHER" id="PTHR35586">
    <property type="entry name" value="SLL1691 PROTEIN"/>
    <property type="match status" value="1"/>
</dbReference>
<protein>
    <submittedName>
        <fullName evidence="2">DUF4351 domain-containing protein</fullName>
    </submittedName>
</protein>
<sequence>MLRYIFSTAKDLTENEVEQIITTLETTNMKGSEFVMTLADKWRQEGMEKGREEGKAEGMRLGLVKSITRICMKKFGELPKEMRDELNQLDVSSLEAILENIFEMERLEDVKKFIR</sequence>